<feature type="coiled-coil region" evidence="12">
    <location>
        <begin position="816"/>
        <end position="857"/>
    </location>
</feature>
<feature type="coiled-coil region" evidence="12">
    <location>
        <begin position="243"/>
        <end position="284"/>
    </location>
</feature>
<dbReference type="GO" id="GO:0003697">
    <property type="term" value="F:single-stranded DNA binding"/>
    <property type="evidence" value="ECO:0007669"/>
    <property type="project" value="TreeGrafter"/>
</dbReference>
<evidence type="ECO:0000313" key="15">
    <source>
        <dbReference type="EMBL" id="CAF9927489.1"/>
    </source>
</evidence>
<evidence type="ECO:0000256" key="8">
    <source>
        <dbReference type="ARBA" id="ARBA00023054"/>
    </source>
</evidence>
<dbReference type="GO" id="GO:0003684">
    <property type="term" value="F:damaged DNA binding"/>
    <property type="evidence" value="ECO:0007669"/>
    <property type="project" value="TreeGrafter"/>
</dbReference>
<dbReference type="PANTHER" id="PTHR19306">
    <property type="entry name" value="STRUCTURAL MAINTENANCE OF CHROMOSOMES 5,6 SMC5, SMC6"/>
    <property type="match status" value="1"/>
</dbReference>
<gene>
    <name evidence="15" type="ORF">GOMPHAMPRED_004411</name>
</gene>
<keyword evidence="9" id="KW-0233">DNA recombination</keyword>
<feature type="region of interest" description="Disordered" evidence="13">
    <location>
        <begin position="420"/>
        <end position="487"/>
    </location>
</feature>
<accession>A0A8H3IUS6</accession>
<dbReference type="GO" id="GO:0030915">
    <property type="term" value="C:Smc5-Smc6 complex"/>
    <property type="evidence" value="ECO:0007669"/>
    <property type="project" value="TreeGrafter"/>
</dbReference>
<protein>
    <recommendedName>
        <fullName evidence="14">RecF/RecN/SMC N-terminal domain-containing protein</fullName>
    </recommendedName>
</protein>
<evidence type="ECO:0000259" key="14">
    <source>
        <dbReference type="Pfam" id="PF02463"/>
    </source>
</evidence>
<dbReference type="GO" id="GO:0005634">
    <property type="term" value="C:nucleus"/>
    <property type="evidence" value="ECO:0007669"/>
    <property type="project" value="UniProtKB-SubCell"/>
</dbReference>
<name>A0A8H3IUS6_9LECA</name>
<evidence type="ECO:0000256" key="3">
    <source>
        <dbReference type="ARBA" id="ARBA00006793"/>
    </source>
</evidence>
<feature type="coiled-coil region" evidence="12">
    <location>
        <begin position="923"/>
        <end position="950"/>
    </location>
</feature>
<feature type="coiled-coil region" evidence="12">
    <location>
        <begin position="310"/>
        <end position="365"/>
    </location>
</feature>
<keyword evidence="4" id="KW-0158">Chromosome</keyword>
<dbReference type="PANTHER" id="PTHR19306:SF6">
    <property type="entry name" value="STRUCTURAL MAINTENANCE OF CHROMOSOMES PROTEIN 6"/>
    <property type="match status" value="1"/>
</dbReference>
<dbReference type="AlphaFoldDB" id="A0A8H3IUS6"/>
<comment type="similarity">
    <text evidence="3">Belongs to the SMC family. SMC6 subfamily.</text>
</comment>
<evidence type="ECO:0000256" key="1">
    <source>
        <dbReference type="ARBA" id="ARBA00004123"/>
    </source>
</evidence>
<evidence type="ECO:0000256" key="4">
    <source>
        <dbReference type="ARBA" id="ARBA00022454"/>
    </source>
</evidence>
<keyword evidence="6" id="KW-0227">DNA damage</keyword>
<keyword evidence="11" id="KW-0539">Nucleus</keyword>
<keyword evidence="16" id="KW-1185">Reference proteome</keyword>
<sequence length="1119" mass="127924">MPSLKRRGRSEDVEDELSDTGSEADRNKRQRLSDPEQSGDSQDDEDSLHDDDLEHYNETQAVRRNQENQAVENGIIEEITMINFMCHTHLTIKIGPLINFIIGHNGSGKSAALTALTISLGGKAAATNRGASLKSFIQNGKDQATLIVKIKNQGDNGYRQEEYGDSIMVERQFSRAGTSGFKIKSQSGRIVSIKRGDVDDITDYYGLQIDNPLTVLTQDMARQFLSNSTPSEKYKFFVRGVQLEQLEQDYALVQDQLETLNATYEEREAYVEELHQELQKALNNYRATGRLAEYREKLDVYRMKLVWTQVVAQERKESHLSKELQELQERIRAAEDEANDAELIFDQATVAMADAEKLVTEAKEERSPILEEQEDVNAAREQLKIESSDLLRDQRLAREQVKNAKDKIIRRRADIDGEERRLEEQNGGNYARRAEELEEKRSAAKIADDKTKEHVQKEPDLKSNIKQADDALSSHKAGRAPLQSQIEASERQISELRSTNSRDDAYGSKMPQLLKAIQNDQGFRVKPIGPMGNYVHLKKPEWSNILEKFFGNSLNGFVVHQKSDQERLTAIMRQLNCTFPISIVSERQLDYRQHEPDSRFDTVLRVLDIDHPAIVTYMILNHNVEQVILVEDMREAREIMFGERIKNVKACFSFQTNDSTNGERWAYASSGVTTAYAEGWTGKPRMKTQVQGLLDHHHKILDQQRQALHQYDGNLTKLREDVEKAKQALTLYKREARELREAANRAEEEANDLQASLEQDMPQQGRLDQLKKDLQELEDERVKHEDAYGQCVVALDAIKAKRQEDVKRTKDLPGRIAAANRKVDEAEDKFREVQNVRSNALVKKNELFAAKEELEKERDDPESGLMNSINRVKEIVSQFIVHASEYGERVPIADNENPTNIKAMYEKIENDIRVQEARLGGSVEELQAAYEQAKAKHDNTAQQLQRDKELQTLLMRTLHKRRERWHQFRRFITGRARLEFQHLLSNRAFRGTLKVDHRARALDIEVQPDETQAGKGKRTAKTLSGGEKSFAQICLIVALWEAIGAPIRCLDEFDVFMDNVNRDLAMKLLIDAARNSHGRQFILITPQSMSSLAEGTDVKVHKMRDPDRAGNQTTLPFTA</sequence>
<evidence type="ECO:0000313" key="16">
    <source>
        <dbReference type="Proteomes" id="UP000664169"/>
    </source>
</evidence>
<evidence type="ECO:0000256" key="6">
    <source>
        <dbReference type="ARBA" id="ARBA00022763"/>
    </source>
</evidence>
<evidence type="ECO:0000256" key="12">
    <source>
        <dbReference type="SAM" id="Coils"/>
    </source>
</evidence>
<evidence type="ECO:0000256" key="10">
    <source>
        <dbReference type="ARBA" id="ARBA00023204"/>
    </source>
</evidence>
<dbReference type="Pfam" id="PF02463">
    <property type="entry name" value="SMC_N"/>
    <property type="match status" value="1"/>
</dbReference>
<feature type="region of interest" description="Disordered" evidence="13">
    <location>
        <begin position="742"/>
        <end position="762"/>
    </location>
</feature>
<feature type="region of interest" description="Disordered" evidence="13">
    <location>
        <begin position="1"/>
        <end position="50"/>
    </location>
</feature>
<evidence type="ECO:0000256" key="7">
    <source>
        <dbReference type="ARBA" id="ARBA00022840"/>
    </source>
</evidence>
<keyword evidence="7" id="KW-0067">ATP-binding</keyword>
<dbReference type="Proteomes" id="UP000664169">
    <property type="component" value="Unassembled WGS sequence"/>
</dbReference>
<dbReference type="GO" id="GO:0000724">
    <property type="term" value="P:double-strand break repair via homologous recombination"/>
    <property type="evidence" value="ECO:0007669"/>
    <property type="project" value="TreeGrafter"/>
</dbReference>
<dbReference type="GO" id="GO:0005524">
    <property type="term" value="F:ATP binding"/>
    <property type="evidence" value="ECO:0007669"/>
    <property type="project" value="UniProtKB-KW"/>
</dbReference>
<keyword evidence="8 12" id="KW-0175">Coiled coil</keyword>
<evidence type="ECO:0000256" key="11">
    <source>
        <dbReference type="ARBA" id="ARBA00023242"/>
    </source>
</evidence>
<feature type="compositionally biased region" description="Basic and acidic residues" evidence="13">
    <location>
        <begin position="432"/>
        <end position="473"/>
    </location>
</feature>
<keyword evidence="5" id="KW-0547">Nucleotide-binding</keyword>
<evidence type="ECO:0000256" key="13">
    <source>
        <dbReference type="SAM" id="MobiDB-lite"/>
    </source>
</evidence>
<dbReference type="SUPFAM" id="SSF52540">
    <property type="entry name" value="P-loop containing nucleoside triphosphate hydrolases"/>
    <property type="match status" value="1"/>
</dbReference>
<dbReference type="InterPro" id="IPR003395">
    <property type="entry name" value="RecF/RecN/SMC_N"/>
</dbReference>
<comment type="subcellular location">
    <subcellularLocation>
        <location evidence="2">Chromosome</location>
    </subcellularLocation>
    <subcellularLocation>
        <location evidence="1">Nucleus</location>
    </subcellularLocation>
</comment>
<proteinExistence type="inferred from homology"/>
<dbReference type="Gene3D" id="3.40.50.300">
    <property type="entry name" value="P-loop containing nucleotide triphosphate hydrolases"/>
    <property type="match status" value="2"/>
</dbReference>
<comment type="caution">
    <text evidence="15">The sequence shown here is derived from an EMBL/GenBank/DDBJ whole genome shotgun (WGS) entry which is preliminary data.</text>
</comment>
<evidence type="ECO:0000256" key="9">
    <source>
        <dbReference type="ARBA" id="ARBA00023172"/>
    </source>
</evidence>
<keyword evidence="10" id="KW-0234">DNA repair</keyword>
<reference evidence="15" key="1">
    <citation type="submission" date="2021-03" db="EMBL/GenBank/DDBJ databases">
        <authorList>
            <person name="Tagirdzhanova G."/>
        </authorList>
    </citation>
    <scope>NUCLEOTIDE SEQUENCE</scope>
</reference>
<feature type="compositionally biased region" description="Basic and acidic residues" evidence="13">
    <location>
        <begin position="23"/>
        <end position="34"/>
    </location>
</feature>
<evidence type="ECO:0000256" key="2">
    <source>
        <dbReference type="ARBA" id="ARBA00004286"/>
    </source>
</evidence>
<dbReference type="GO" id="GO:0035861">
    <property type="term" value="C:site of double-strand break"/>
    <property type="evidence" value="ECO:0007669"/>
    <property type="project" value="TreeGrafter"/>
</dbReference>
<feature type="domain" description="RecF/RecN/SMC N-terminal" evidence="14">
    <location>
        <begin position="76"/>
        <end position="1088"/>
    </location>
</feature>
<dbReference type="InterPro" id="IPR027417">
    <property type="entry name" value="P-loop_NTPase"/>
</dbReference>
<organism evidence="15 16">
    <name type="scientific">Gomphillus americanus</name>
    <dbReference type="NCBI Taxonomy" id="1940652"/>
    <lineage>
        <taxon>Eukaryota</taxon>
        <taxon>Fungi</taxon>
        <taxon>Dikarya</taxon>
        <taxon>Ascomycota</taxon>
        <taxon>Pezizomycotina</taxon>
        <taxon>Lecanoromycetes</taxon>
        <taxon>OSLEUM clade</taxon>
        <taxon>Ostropomycetidae</taxon>
        <taxon>Ostropales</taxon>
        <taxon>Graphidaceae</taxon>
        <taxon>Gomphilloideae</taxon>
        <taxon>Gomphillus</taxon>
    </lineage>
</organism>
<evidence type="ECO:0000256" key="5">
    <source>
        <dbReference type="ARBA" id="ARBA00022741"/>
    </source>
</evidence>
<dbReference type="EMBL" id="CAJPDQ010000027">
    <property type="protein sequence ID" value="CAF9927489.1"/>
    <property type="molecule type" value="Genomic_DNA"/>
</dbReference>
<dbReference type="OrthoDB" id="10265785at2759"/>